<name>A0A0W8C8T6_PHYNI</name>
<dbReference type="EMBL" id="LNFO01004557">
    <property type="protein sequence ID" value="KUF80527.1"/>
    <property type="molecule type" value="Genomic_DNA"/>
</dbReference>
<organism evidence="2 3">
    <name type="scientific">Phytophthora nicotianae</name>
    <name type="common">Potato buckeye rot agent</name>
    <name type="synonym">Phytophthora parasitica</name>
    <dbReference type="NCBI Taxonomy" id="4792"/>
    <lineage>
        <taxon>Eukaryota</taxon>
        <taxon>Sar</taxon>
        <taxon>Stramenopiles</taxon>
        <taxon>Oomycota</taxon>
        <taxon>Peronosporomycetes</taxon>
        <taxon>Peronosporales</taxon>
        <taxon>Peronosporaceae</taxon>
        <taxon>Phytophthora</taxon>
    </lineage>
</organism>
<evidence type="ECO:0000256" key="1">
    <source>
        <dbReference type="SAM" id="MobiDB-lite"/>
    </source>
</evidence>
<accession>A0A0W8C8T6</accession>
<protein>
    <submittedName>
        <fullName evidence="2">Uncharacterized protein</fullName>
    </submittedName>
</protein>
<feature type="region of interest" description="Disordered" evidence="1">
    <location>
        <begin position="178"/>
        <end position="238"/>
    </location>
</feature>
<gene>
    <name evidence="2" type="ORF">AM587_10005959</name>
</gene>
<dbReference type="Proteomes" id="UP000052943">
    <property type="component" value="Unassembled WGS sequence"/>
</dbReference>
<comment type="caution">
    <text evidence="2">The sequence shown here is derived from an EMBL/GenBank/DDBJ whole genome shotgun (WGS) entry which is preliminary data.</text>
</comment>
<reference evidence="2 3" key="1">
    <citation type="submission" date="2015-11" db="EMBL/GenBank/DDBJ databases">
        <title>Genomes and virulence difference between two physiological races of Phytophthora nicotianae.</title>
        <authorList>
            <person name="Liu H."/>
            <person name="Ma X."/>
            <person name="Yu H."/>
            <person name="Fang D."/>
            <person name="Li Y."/>
            <person name="Wang X."/>
            <person name="Wang W."/>
            <person name="Dong Y."/>
            <person name="Xiao B."/>
        </authorList>
    </citation>
    <scope>NUCLEOTIDE SEQUENCE [LARGE SCALE GENOMIC DNA]</scope>
    <source>
        <strain evidence="3">race 0</strain>
    </source>
</reference>
<sequence>MNSFFNLLLSATLLLDTRKTLDMFIAFREEFSGGWNLWLGDEEVTSLTPELKQELPAMTFDEKAEMFFSLVWSNKTRDSSARDITQILDGVDVFVERVTGLSLYDNKLAQGSTSRIQTVTKVDDPEPEIESSTLKAPGCGSIITDYSPSKFGDLDCESKNAVFTSSAHKSQTIVEKHADAGSISSIQQKRTREADLPLTTEMTEPREEQLSSKKTATPKIVREGLPKTTTATKKVKTE</sequence>
<evidence type="ECO:0000313" key="2">
    <source>
        <dbReference type="EMBL" id="KUF80527.1"/>
    </source>
</evidence>
<proteinExistence type="predicted"/>
<dbReference type="AlphaFoldDB" id="A0A0W8C8T6"/>
<evidence type="ECO:0000313" key="3">
    <source>
        <dbReference type="Proteomes" id="UP000052943"/>
    </source>
</evidence>